<dbReference type="PANTHER" id="PTHR23531:SF2">
    <property type="entry name" value="PERMEASE"/>
    <property type="match status" value="1"/>
</dbReference>
<evidence type="ECO:0000256" key="5">
    <source>
        <dbReference type="ARBA" id="ARBA00023136"/>
    </source>
</evidence>
<keyword evidence="4 6" id="KW-1133">Transmembrane helix</keyword>
<feature type="domain" description="Major facilitator superfamily (MFS) profile" evidence="7">
    <location>
        <begin position="13"/>
        <end position="387"/>
    </location>
</feature>
<feature type="transmembrane region" description="Helical" evidence="6">
    <location>
        <begin position="142"/>
        <end position="162"/>
    </location>
</feature>
<feature type="transmembrane region" description="Helical" evidence="6">
    <location>
        <begin position="336"/>
        <end position="358"/>
    </location>
</feature>
<dbReference type="PROSITE" id="PS50850">
    <property type="entry name" value="MFS"/>
    <property type="match status" value="1"/>
</dbReference>
<feature type="transmembrane region" description="Helical" evidence="6">
    <location>
        <begin position="80"/>
        <end position="97"/>
    </location>
</feature>
<evidence type="ECO:0000256" key="1">
    <source>
        <dbReference type="ARBA" id="ARBA00004651"/>
    </source>
</evidence>
<proteinExistence type="predicted"/>
<feature type="transmembrane region" description="Helical" evidence="6">
    <location>
        <begin position="271"/>
        <end position="291"/>
    </location>
</feature>
<organism evidence="8 9">
    <name type="scientific">Mesobacillus foraminis</name>
    <dbReference type="NCBI Taxonomy" id="279826"/>
    <lineage>
        <taxon>Bacteria</taxon>
        <taxon>Bacillati</taxon>
        <taxon>Bacillota</taxon>
        <taxon>Bacilli</taxon>
        <taxon>Bacillales</taxon>
        <taxon>Bacillaceae</taxon>
        <taxon>Mesobacillus</taxon>
    </lineage>
</organism>
<protein>
    <submittedName>
        <fullName evidence="8">Putative MFS family arabinose efflux permease</fullName>
    </submittedName>
</protein>
<dbReference type="PANTHER" id="PTHR23531">
    <property type="entry name" value="QUINOLENE RESISTANCE PROTEIN NORA"/>
    <property type="match status" value="1"/>
</dbReference>
<dbReference type="SUPFAM" id="SSF103473">
    <property type="entry name" value="MFS general substrate transporter"/>
    <property type="match status" value="1"/>
</dbReference>
<feature type="transmembrane region" description="Helical" evidence="6">
    <location>
        <begin position="49"/>
        <end position="68"/>
    </location>
</feature>
<feature type="transmembrane region" description="Helical" evidence="6">
    <location>
        <begin position="240"/>
        <end position="259"/>
    </location>
</feature>
<dbReference type="Gene3D" id="1.20.1250.20">
    <property type="entry name" value="MFS general substrate transporter like domains"/>
    <property type="match status" value="2"/>
</dbReference>
<dbReference type="CDD" id="cd17489">
    <property type="entry name" value="MFS_YfcJ_like"/>
    <property type="match status" value="1"/>
</dbReference>
<feature type="transmembrane region" description="Helical" evidence="6">
    <location>
        <begin position="14"/>
        <end position="37"/>
    </location>
</feature>
<dbReference type="AlphaFoldDB" id="A0A4V2RBY6"/>
<dbReference type="InterPro" id="IPR020846">
    <property type="entry name" value="MFS_dom"/>
</dbReference>
<feature type="transmembrane region" description="Helical" evidence="6">
    <location>
        <begin position="210"/>
        <end position="234"/>
    </location>
</feature>
<dbReference type="InterPro" id="IPR052714">
    <property type="entry name" value="MFS_Exporter"/>
</dbReference>
<sequence>MNDNQQPRLWTKNFISISISNFFLFMTFYFLLVTLPIYVIQELNGKESAAGLVTTVFLLSAIIIRPFAGRWIEKIGSRKILLTSLFVFAGASFFYFAANTIWSLMAIRFLHGIGFGMATTATGGIVASIIPDSRRGEGMGYFVLSSNLAMVMGPFLGLTAMQEWGVTVMFWMSIVSALIGLGAGLFTSLPKVDRENNLKGSFQFRELFEGSAIPIAVVGAFFAIVYSSILSFVSIYADEIGLGSVSSYFFVVYAVVLLLSRPYTGKWFDLYGANWIVYPAIILFGIGMVILGTASSAIMFLAAAAFAGLGWGTLFPSYQTIAVTAAPPKRRAMATATFLSIYDTGIGLGSFIVGLAAAKVSLGTLYLSSSVYIILGLGIYYLLQGRKLQRREKSKREQTI</sequence>
<evidence type="ECO:0000256" key="4">
    <source>
        <dbReference type="ARBA" id="ARBA00022989"/>
    </source>
</evidence>
<feature type="transmembrane region" description="Helical" evidence="6">
    <location>
        <begin position="364"/>
        <end position="383"/>
    </location>
</feature>
<evidence type="ECO:0000256" key="3">
    <source>
        <dbReference type="ARBA" id="ARBA00022692"/>
    </source>
</evidence>
<name>A0A4V2RBY6_9BACI</name>
<keyword evidence="2" id="KW-0813">Transport</keyword>
<keyword evidence="3 6" id="KW-0812">Transmembrane</keyword>
<dbReference type="RefSeq" id="WP_132011380.1">
    <property type="nucleotide sequence ID" value="NZ_JABUHM010000020.1"/>
</dbReference>
<keyword evidence="5 6" id="KW-0472">Membrane</keyword>
<dbReference type="GO" id="GO:0022857">
    <property type="term" value="F:transmembrane transporter activity"/>
    <property type="evidence" value="ECO:0007669"/>
    <property type="project" value="InterPro"/>
</dbReference>
<evidence type="ECO:0000313" key="8">
    <source>
        <dbReference type="EMBL" id="TCN18830.1"/>
    </source>
</evidence>
<comment type="subcellular location">
    <subcellularLocation>
        <location evidence="1">Cell membrane</location>
        <topology evidence="1">Multi-pass membrane protein</topology>
    </subcellularLocation>
</comment>
<reference evidence="8 9" key="1">
    <citation type="journal article" date="2015" name="Stand. Genomic Sci.">
        <title>Genomic Encyclopedia of Bacterial and Archaeal Type Strains, Phase III: the genomes of soil and plant-associated and newly described type strains.</title>
        <authorList>
            <person name="Whitman W.B."/>
            <person name="Woyke T."/>
            <person name="Klenk H.P."/>
            <person name="Zhou Y."/>
            <person name="Lilburn T.G."/>
            <person name="Beck B.J."/>
            <person name="De Vos P."/>
            <person name="Vandamme P."/>
            <person name="Eisen J.A."/>
            <person name="Garrity G."/>
            <person name="Hugenholtz P."/>
            <person name="Kyrpides N.C."/>
        </authorList>
    </citation>
    <scope>NUCLEOTIDE SEQUENCE [LARGE SCALE GENOMIC DNA]</scope>
    <source>
        <strain evidence="8 9">CV53</strain>
    </source>
</reference>
<evidence type="ECO:0000256" key="6">
    <source>
        <dbReference type="SAM" id="Phobius"/>
    </source>
</evidence>
<gene>
    <name evidence="8" type="ORF">EV146_11930</name>
</gene>
<feature type="transmembrane region" description="Helical" evidence="6">
    <location>
        <begin position="297"/>
        <end position="315"/>
    </location>
</feature>
<comment type="caution">
    <text evidence="8">The sequence shown here is derived from an EMBL/GenBank/DDBJ whole genome shotgun (WGS) entry which is preliminary data.</text>
</comment>
<evidence type="ECO:0000256" key="2">
    <source>
        <dbReference type="ARBA" id="ARBA00022448"/>
    </source>
</evidence>
<dbReference type="Pfam" id="PF07690">
    <property type="entry name" value="MFS_1"/>
    <property type="match status" value="1"/>
</dbReference>
<feature type="transmembrane region" description="Helical" evidence="6">
    <location>
        <begin position="168"/>
        <end position="189"/>
    </location>
</feature>
<dbReference type="Proteomes" id="UP000295689">
    <property type="component" value="Unassembled WGS sequence"/>
</dbReference>
<dbReference type="GO" id="GO:0005886">
    <property type="term" value="C:plasma membrane"/>
    <property type="evidence" value="ECO:0007669"/>
    <property type="project" value="UniProtKB-SubCell"/>
</dbReference>
<feature type="transmembrane region" description="Helical" evidence="6">
    <location>
        <begin position="109"/>
        <end position="130"/>
    </location>
</feature>
<dbReference type="InterPro" id="IPR036259">
    <property type="entry name" value="MFS_trans_sf"/>
</dbReference>
<dbReference type="InterPro" id="IPR011701">
    <property type="entry name" value="MFS"/>
</dbReference>
<evidence type="ECO:0000313" key="9">
    <source>
        <dbReference type="Proteomes" id="UP000295689"/>
    </source>
</evidence>
<keyword evidence="9" id="KW-1185">Reference proteome</keyword>
<evidence type="ECO:0000259" key="7">
    <source>
        <dbReference type="PROSITE" id="PS50850"/>
    </source>
</evidence>
<accession>A0A4V2RBY6</accession>
<dbReference type="EMBL" id="SLVV01000019">
    <property type="protein sequence ID" value="TCN18830.1"/>
    <property type="molecule type" value="Genomic_DNA"/>
</dbReference>